<feature type="domain" description="UDP-N-acetylglucosamine 2-epimerase" evidence="1">
    <location>
        <begin position="44"/>
        <end position="184"/>
    </location>
</feature>
<dbReference type="EMBL" id="BARU01026088">
    <property type="protein sequence ID" value="GAH73977.1"/>
    <property type="molecule type" value="Genomic_DNA"/>
</dbReference>
<comment type="caution">
    <text evidence="2">The sequence shown here is derived from an EMBL/GenBank/DDBJ whole genome shotgun (WGS) entry which is preliminary data.</text>
</comment>
<proteinExistence type="predicted"/>
<dbReference type="InterPro" id="IPR029767">
    <property type="entry name" value="WecB-like"/>
</dbReference>
<dbReference type="Gene3D" id="3.40.50.2000">
    <property type="entry name" value="Glycogen Phosphorylase B"/>
    <property type="match status" value="1"/>
</dbReference>
<name>X1HX17_9ZZZZ</name>
<protein>
    <recommendedName>
        <fullName evidence="1">UDP-N-acetylglucosamine 2-epimerase domain-containing protein</fullName>
    </recommendedName>
</protein>
<dbReference type="AlphaFoldDB" id="X1HX17"/>
<dbReference type="PANTHER" id="PTHR43174">
    <property type="entry name" value="UDP-N-ACETYLGLUCOSAMINE 2-EPIMERASE"/>
    <property type="match status" value="1"/>
</dbReference>
<dbReference type="SUPFAM" id="SSF53756">
    <property type="entry name" value="UDP-Glycosyltransferase/glycogen phosphorylase"/>
    <property type="match status" value="1"/>
</dbReference>
<accession>X1HX17</accession>
<dbReference type="PANTHER" id="PTHR43174:SF1">
    <property type="entry name" value="UDP-N-ACETYLGLUCOSAMINE 2-EPIMERASE"/>
    <property type="match status" value="1"/>
</dbReference>
<evidence type="ECO:0000313" key="2">
    <source>
        <dbReference type="EMBL" id="GAH73977.1"/>
    </source>
</evidence>
<dbReference type="InterPro" id="IPR003331">
    <property type="entry name" value="UDP_GlcNAc_Epimerase_2_dom"/>
</dbReference>
<evidence type="ECO:0000259" key="1">
    <source>
        <dbReference type="Pfam" id="PF02350"/>
    </source>
</evidence>
<reference evidence="2" key="1">
    <citation type="journal article" date="2014" name="Front. Microbiol.">
        <title>High frequency of phylogenetically diverse reductive dehalogenase-homologous genes in deep subseafloor sedimentary metagenomes.</title>
        <authorList>
            <person name="Kawai M."/>
            <person name="Futagami T."/>
            <person name="Toyoda A."/>
            <person name="Takaki Y."/>
            <person name="Nishi S."/>
            <person name="Hori S."/>
            <person name="Arai W."/>
            <person name="Tsubouchi T."/>
            <person name="Morono Y."/>
            <person name="Uchiyama I."/>
            <person name="Ito T."/>
            <person name="Fujiyama A."/>
            <person name="Inagaki F."/>
            <person name="Takami H."/>
        </authorList>
    </citation>
    <scope>NUCLEOTIDE SEQUENCE</scope>
    <source>
        <strain evidence="2">Expedition CK06-06</strain>
    </source>
</reference>
<gene>
    <name evidence="2" type="ORF">S03H2_41953</name>
</gene>
<dbReference type="Pfam" id="PF02350">
    <property type="entry name" value="Epimerase_2"/>
    <property type="match status" value="1"/>
</dbReference>
<organism evidence="2">
    <name type="scientific">marine sediment metagenome</name>
    <dbReference type="NCBI Taxonomy" id="412755"/>
    <lineage>
        <taxon>unclassified sequences</taxon>
        <taxon>metagenomes</taxon>
        <taxon>ecological metagenomes</taxon>
    </lineage>
</organism>
<sequence>MKIISVVGARPNFIKIAPIIRVIDKHNESVNVSRSPSHLSRLTSHVLVHTGQHYDYEMSKVFFEDLELPEPDIYLGVGSGTHAEQTGKVMMEFEKVLLKEKPDLVIVVGDVNSTLAAALAAVKLHIPVAHVEAGLRSFDREMPEEINRVLTDHISTFLFCPTKTAVRNLQKEGFTNIVNNGKLIPSDVSHFTSHVSHIQPLIFAGLP</sequence>